<evidence type="ECO:0000256" key="6">
    <source>
        <dbReference type="ARBA" id="ARBA00022763"/>
    </source>
</evidence>
<dbReference type="GO" id="GO:0009432">
    <property type="term" value="P:SOS response"/>
    <property type="evidence" value="ECO:0007669"/>
    <property type="project" value="UniProtKB-UniRule"/>
</dbReference>
<evidence type="ECO:0000256" key="12">
    <source>
        <dbReference type="ARBA" id="ARBA00023172"/>
    </source>
</evidence>
<dbReference type="GO" id="GO:0016787">
    <property type="term" value="F:hydrolase activity"/>
    <property type="evidence" value="ECO:0007669"/>
    <property type="project" value="UniProtKB-KW"/>
</dbReference>
<keyword evidence="12" id="KW-0233">DNA recombination</keyword>
<dbReference type="GO" id="GO:0043590">
    <property type="term" value="C:bacterial nucleoid"/>
    <property type="evidence" value="ECO:0007669"/>
    <property type="project" value="TreeGrafter"/>
</dbReference>
<dbReference type="InterPro" id="IPR001650">
    <property type="entry name" value="Helicase_C-like"/>
</dbReference>
<evidence type="ECO:0000256" key="14">
    <source>
        <dbReference type="ARBA" id="ARBA00023235"/>
    </source>
</evidence>
<dbReference type="InterPro" id="IPR018982">
    <property type="entry name" value="RQC_domain"/>
</dbReference>
<dbReference type="CDD" id="cd17920">
    <property type="entry name" value="DEXHc_RecQ"/>
    <property type="match status" value="1"/>
</dbReference>
<dbReference type="SMART" id="SM00487">
    <property type="entry name" value="DEXDc"/>
    <property type="match status" value="1"/>
</dbReference>
<dbReference type="Proteomes" id="UP000664417">
    <property type="component" value="Unassembled WGS sequence"/>
</dbReference>
<evidence type="ECO:0000256" key="16">
    <source>
        <dbReference type="NCBIfam" id="TIGR01389"/>
    </source>
</evidence>
<dbReference type="InterPro" id="IPR027417">
    <property type="entry name" value="P-loop_NTPase"/>
</dbReference>
<dbReference type="GO" id="GO:0006281">
    <property type="term" value="P:DNA repair"/>
    <property type="evidence" value="ECO:0007669"/>
    <property type="project" value="UniProtKB-KW"/>
</dbReference>
<accession>A0A8J7PYK5</accession>
<dbReference type="InterPro" id="IPR002121">
    <property type="entry name" value="HRDC_dom"/>
</dbReference>
<dbReference type="InterPro" id="IPR004589">
    <property type="entry name" value="DNA_helicase_ATP-dep_RecQ"/>
</dbReference>
<dbReference type="GO" id="GO:0006310">
    <property type="term" value="P:DNA recombination"/>
    <property type="evidence" value="ECO:0007669"/>
    <property type="project" value="UniProtKB-UniRule"/>
</dbReference>
<keyword evidence="7 20" id="KW-0378">Hydrolase</keyword>
<keyword evidence="10" id="KW-0067">ATP-binding</keyword>
<dbReference type="Gene3D" id="1.10.10.10">
    <property type="entry name" value="Winged helix-like DNA-binding domain superfamily/Winged helix DNA-binding domain"/>
    <property type="match status" value="1"/>
</dbReference>
<dbReference type="GO" id="GO:0003677">
    <property type="term" value="F:DNA binding"/>
    <property type="evidence" value="ECO:0007669"/>
    <property type="project" value="UniProtKB-KW"/>
</dbReference>
<feature type="domain" description="HRDC" evidence="17">
    <location>
        <begin position="536"/>
        <end position="616"/>
    </location>
</feature>
<organism evidence="20 21">
    <name type="scientific">Acanthopleuribacter pedis</name>
    <dbReference type="NCBI Taxonomy" id="442870"/>
    <lineage>
        <taxon>Bacteria</taxon>
        <taxon>Pseudomonadati</taxon>
        <taxon>Acidobacteriota</taxon>
        <taxon>Holophagae</taxon>
        <taxon>Acanthopleuribacterales</taxon>
        <taxon>Acanthopleuribacteraceae</taxon>
        <taxon>Acanthopleuribacter</taxon>
    </lineage>
</organism>
<evidence type="ECO:0000256" key="15">
    <source>
        <dbReference type="ARBA" id="ARBA00034617"/>
    </source>
</evidence>
<dbReference type="GO" id="GO:0030894">
    <property type="term" value="C:replisome"/>
    <property type="evidence" value="ECO:0007669"/>
    <property type="project" value="TreeGrafter"/>
</dbReference>
<evidence type="ECO:0000256" key="2">
    <source>
        <dbReference type="ARBA" id="ARBA00001947"/>
    </source>
</evidence>
<dbReference type="FunFam" id="3.40.50.300:FF:000296">
    <property type="entry name" value="ATP-dependent DNA helicase RecQ"/>
    <property type="match status" value="1"/>
</dbReference>
<keyword evidence="6" id="KW-0227">DNA damage</keyword>
<comment type="cofactor">
    <cofactor evidence="2">
        <name>Zn(2+)</name>
        <dbReference type="ChEBI" id="CHEBI:29105"/>
    </cofactor>
</comment>
<dbReference type="GO" id="GO:0005524">
    <property type="term" value="F:ATP binding"/>
    <property type="evidence" value="ECO:0007669"/>
    <property type="project" value="UniProtKB-KW"/>
</dbReference>
<evidence type="ECO:0000259" key="18">
    <source>
        <dbReference type="PROSITE" id="PS51192"/>
    </source>
</evidence>
<keyword evidence="4" id="KW-0479">Metal-binding</keyword>
<dbReference type="NCBIfam" id="TIGR01389">
    <property type="entry name" value="recQ"/>
    <property type="match status" value="1"/>
</dbReference>
<dbReference type="PANTHER" id="PTHR13710:SF105">
    <property type="entry name" value="ATP-DEPENDENT DNA HELICASE Q1"/>
    <property type="match status" value="1"/>
</dbReference>
<dbReference type="InterPro" id="IPR036388">
    <property type="entry name" value="WH-like_DNA-bd_sf"/>
</dbReference>
<feature type="domain" description="Helicase ATP-binding" evidence="18">
    <location>
        <begin position="31"/>
        <end position="199"/>
    </location>
</feature>
<keyword evidence="8 20" id="KW-0347">Helicase</keyword>
<gene>
    <name evidence="20" type="primary">recQ</name>
    <name evidence="20" type="ORF">J3U88_01000</name>
</gene>
<dbReference type="InterPro" id="IPR006293">
    <property type="entry name" value="DNA_helicase_ATP-dep_RecQ_bac"/>
</dbReference>
<feature type="domain" description="Helicase C-terminal" evidence="19">
    <location>
        <begin position="223"/>
        <end position="368"/>
    </location>
</feature>
<evidence type="ECO:0000256" key="8">
    <source>
        <dbReference type="ARBA" id="ARBA00022806"/>
    </source>
</evidence>
<dbReference type="GO" id="GO:0043138">
    <property type="term" value="F:3'-5' DNA helicase activity"/>
    <property type="evidence" value="ECO:0007669"/>
    <property type="project" value="UniProtKB-EC"/>
</dbReference>
<dbReference type="SUPFAM" id="SSF47819">
    <property type="entry name" value="HRDC-like"/>
    <property type="match status" value="1"/>
</dbReference>
<dbReference type="PANTHER" id="PTHR13710">
    <property type="entry name" value="DNA HELICASE RECQ FAMILY MEMBER"/>
    <property type="match status" value="1"/>
</dbReference>
<dbReference type="InterPro" id="IPR044876">
    <property type="entry name" value="HRDC_dom_sf"/>
</dbReference>
<dbReference type="Pfam" id="PF09382">
    <property type="entry name" value="RQC"/>
    <property type="match status" value="1"/>
</dbReference>
<dbReference type="InterPro" id="IPR036390">
    <property type="entry name" value="WH_DNA-bd_sf"/>
</dbReference>
<dbReference type="SUPFAM" id="SSF46785">
    <property type="entry name" value="Winged helix' DNA-binding domain"/>
    <property type="match status" value="1"/>
</dbReference>
<protein>
    <recommendedName>
        <fullName evidence="16">DNA helicase RecQ</fullName>
        <ecNumber evidence="16">5.6.2.4</ecNumber>
    </recommendedName>
</protein>
<dbReference type="InterPro" id="IPR014001">
    <property type="entry name" value="Helicase_ATP-bd"/>
</dbReference>
<dbReference type="PROSITE" id="PS51194">
    <property type="entry name" value="HELICASE_CTER"/>
    <property type="match status" value="1"/>
</dbReference>
<dbReference type="EMBL" id="JAFREP010000001">
    <property type="protein sequence ID" value="MBO1317017.1"/>
    <property type="molecule type" value="Genomic_DNA"/>
</dbReference>
<keyword evidence="21" id="KW-1185">Reference proteome</keyword>
<dbReference type="GO" id="GO:0046872">
    <property type="term" value="F:metal ion binding"/>
    <property type="evidence" value="ECO:0007669"/>
    <property type="project" value="UniProtKB-KW"/>
</dbReference>
<dbReference type="Pfam" id="PF00270">
    <property type="entry name" value="DEAD"/>
    <property type="match status" value="1"/>
</dbReference>
<reference evidence="20" key="1">
    <citation type="submission" date="2021-03" db="EMBL/GenBank/DDBJ databases">
        <authorList>
            <person name="Wang G."/>
        </authorList>
    </citation>
    <scope>NUCLEOTIDE SEQUENCE</scope>
    <source>
        <strain evidence="20">KCTC 12899</strain>
    </source>
</reference>
<evidence type="ECO:0000256" key="9">
    <source>
        <dbReference type="ARBA" id="ARBA00022833"/>
    </source>
</evidence>
<dbReference type="Pfam" id="PF00570">
    <property type="entry name" value="HRDC"/>
    <property type="match status" value="1"/>
</dbReference>
<evidence type="ECO:0000259" key="19">
    <source>
        <dbReference type="PROSITE" id="PS51194"/>
    </source>
</evidence>
<evidence type="ECO:0000256" key="11">
    <source>
        <dbReference type="ARBA" id="ARBA00023125"/>
    </source>
</evidence>
<evidence type="ECO:0000313" key="21">
    <source>
        <dbReference type="Proteomes" id="UP000664417"/>
    </source>
</evidence>
<dbReference type="Gene3D" id="3.40.50.300">
    <property type="entry name" value="P-loop containing nucleotide triphosphate hydrolases"/>
    <property type="match status" value="2"/>
</dbReference>
<evidence type="ECO:0000256" key="10">
    <source>
        <dbReference type="ARBA" id="ARBA00022840"/>
    </source>
</evidence>
<dbReference type="Pfam" id="PF16124">
    <property type="entry name" value="RecQ_Zn_bind"/>
    <property type="match status" value="1"/>
</dbReference>
<dbReference type="GO" id="GO:0005737">
    <property type="term" value="C:cytoplasm"/>
    <property type="evidence" value="ECO:0007669"/>
    <property type="project" value="TreeGrafter"/>
</dbReference>
<dbReference type="InterPro" id="IPR032284">
    <property type="entry name" value="RecQ_Zn-bd"/>
</dbReference>
<dbReference type="GO" id="GO:0009378">
    <property type="term" value="F:four-way junction helicase activity"/>
    <property type="evidence" value="ECO:0007669"/>
    <property type="project" value="TreeGrafter"/>
</dbReference>
<evidence type="ECO:0000256" key="7">
    <source>
        <dbReference type="ARBA" id="ARBA00022801"/>
    </source>
</evidence>
<evidence type="ECO:0000256" key="5">
    <source>
        <dbReference type="ARBA" id="ARBA00022741"/>
    </source>
</evidence>
<dbReference type="NCBIfam" id="TIGR00614">
    <property type="entry name" value="recQ_fam"/>
    <property type="match status" value="1"/>
</dbReference>
<dbReference type="GO" id="GO:0006260">
    <property type="term" value="P:DNA replication"/>
    <property type="evidence" value="ECO:0007669"/>
    <property type="project" value="InterPro"/>
</dbReference>
<dbReference type="SMART" id="SM00956">
    <property type="entry name" value="RQC"/>
    <property type="match status" value="1"/>
</dbReference>
<comment type="cofactor">
    <cofactor evidence="1">
        <name>Mg(2+)</name>
        <dbReference type="ChEBI" id="CHEBI:18420"/>
    </cofactor>
</comment>
<dbReference type="InterPro" id="IPR011545">
    <property type="entry name" value="DEAD/DEAH_box_helicase_dom"/>
</dbReference>
<dbReference type="RefSeq" id="WP_207856253.1">
    <property type="nucleotide sequence ID" value="NZ_JAFREP010000001.1"/>
</dbReference>
<evidence type="ECO:0000256" key="3">
    <source>
        <dbReference type="ARBA" id="ARBA00005446"/>
    </source>
</evidence>
<dbReference type="SMART" id="SM00490">
    <property type="entry name" value="HELICc"/>
    <property type="match status" value="1"/>
</dbReference>
<keyword evidence="5" id="KW-0547">Nucleotide-binding</keyword>
<comment type="caution">
    <text evidence="20">The sequence shown here is derived from an EMBL/GenBank/DDBJ whole genome shotgun (WGS) entry which is preliminary data.</text>
</comment>
<keyword evidence="13" id="KW-0234">DNA repair</keyword>
<sequence length="617" mass="69881">MSVTTNLQVAKEALQKIWGYPDFRPLQAETIETIQKGKDSLTVLPTGGGKSLCYQIPAAIMEGTAIIVSPLISLMEDQVNSLQLLGVPAAYVNSSLSGGEVRQIKAQFFRGNLKMLYVSPERLLLDHFIEELQQVNISFFAIDEAHCISQWGHDFRPEYTKLKQLHQRFPNVGVHAFTATAPPNVQKEISNELNLQEPEVFIGSYHRPNLFYRAIRRNSFKTQLVNVLKQFQKSDMGIVYCLTRKETEEIASHLNGVGYRALPYHAGLSQEVRKRNQDLFSQEQVKVIVATVAFGMGIDQSNVRFVIHNGMPRTLSHYQQEAGRAGRDGLAAHCILVFAPKDIQFWKRMIDNEGVLVEQRSRQLQDMINYATQLKCRHRSLIEYFGQDFERNSCGACDVCLGEVESIKDSRTYSRMILSATLKVKQNFGAGYIAQVLTGSTDQKILRNGHDQLSVHGLLKKHSKTQVHDWINQVESQGYLARHGDPYPVLKVTQAGYWLLVPQKYDKKEDELPVFLVETRREKKAAQQRSAVIGAADFDHELFELLREKRMQIASKMGVPAFIVFGDRSLQDMARVKPTDNESFLTVFGVGQAKLEKFGRPMLKTINQYLGKKGISL</sequence>
<dbReference type="AlphaFoldDB" id="A0A8J7PYK5"/>
<evidence type="ECO:0000256" key="4">
    <source>
        <dbReference type="ARBA" id="ARBA00022723"/>
    </source>
</evidence>
<evidence type="ECO:0000256" key="1">
    <source>
        <dbReference type="ARBA" id="ARBA00001946"/>
    </source>
</evidence>
<dbReference type="Gene3D" id="1.10.150.80">
    <property type="entry name" value="HRDC domain"/>
    <property type="match status" value="1"/>
</dbReference>
<dbReference type="PROSITE" id="PS50967">
    <property type="entry name" value="HRDC"/>
    <property type="match status" value="1"/>
</dbReference>
<comment type="similarity">
    <text evidence="3">Belongs to the helicase family. RecQ subfamily.</text>
</comment>
<dbReference type="PROSITE" id="PS51192">
    <property type="entry name" value="HELICASE_ATP_BIND_1"/>
    <property type="match status" value="1"/>
</dbReference>
<dbReference type="Pfam" id="PF00271">
    <property type="entry name" value="Helicase_C"/>
    <property type="match status" value="1"/>
</dbReference>
<proteinExistence type="inferred from homology"/>
<evidence type="ECO:0000313" key="20">
    <source>
        <dbReference type="EMBL" id="MBO1317017.1"/>
    </source>
</evidence>
<dbReference type="SUPFAM" id="SSF52540">
    <property type="entry name" value="P-loop containing nucleoside triphosphate hydrolases"/>
    <property type="match status" value="1"/>
</dbReference>
<dbReference type="EC" id="5.6.2.4" evidence="16"/>
<evidence type="ECO:0000259" key="17">
    <source>
        <dbReference type="PROSITE" id="PS50967"/>
    </source>
</evidence>
<keyword evidence="14" id="KW-0413">Isomerase</keyword>
<comment type="catalytic activity">
    <reaction evidence="15">
        <text>Couples ATP hydrolysis with the unwinding of duplex DNA by translocating in the 3'-5' direction.</text>
        <dbReference type="EC" id="5.6.2.4"/>
    </reaction>
</comment>
<dbReference type="InterPro" id="IPR010997">
    <property type="entry name" value="HRDC-like_sf"/>
</dbReference>
<dbReference type="SMART" id="SM00341">
    <property type="entry name" value="HRDC"/>
    <property type="match status" value="1"/>
</dbReference>
<keyword evidence="9" id="KW-0862">Zinc</keyword>
<evidence type="ECO:0000256" key="13">
    <source>
        <dbReference type="ARBA" id="ARBA00023204"/>
    </source>
</evidence>
<keyword evidence="11" id="KW-0238">DNA-binding</keyword>
<name>A0A8J7PYK5_9BACT</name>